<feature type="domain" description="eRF1/Pelota-like N-terminal" evidence="7">
    <location>
        <begin position="1"/>
        <end position="130"/>
    </location>
</feature>
<gene>
    <name evidence="8" type="ORF">WN55_05610</name>
</gene>
<proteinExistence type="inferred from homology"/>
<dbReference type="FunFam" id="3.30.1330.30:FF:000008">
    <property type="entry name" value="Protein pelota homolog"/>
    <property type="match status" value="1"/>
</dbReference>
<dbReference type="SUPFAM" id="SSF159065">
    <property type="entry name" value="Dom34/Pelota N-terminal domain-like"/>
    <property type="match status" value="1"/>
</dbReference>
<accession>A0A154PPD7</accession>
<dbReference type="GO" id="GO:0032790">
    <property type="term" value="P:ribosome disassembly"/>
    <property type="evidence" value="ECO:0007669"/>
    <property type="project" value="TreeGrafter"/>
</dbReference>
<dbReference type="GO" id="GO:0071025">
    <property type="term" value="P:RNA surveillance"/>
    <property type="evidence" value="ECO:0007669"/>
    <property type="project" value="InterPro"/>
</dbReference>
<dbReference type="NCBIfam" id="TIGR00111">
    <property type="entry name" value="pelota"/>
    <property type="match status" value="1"/>
</dbReference>
<comment type="subcellular location">
    <subcellularLocation>
        <location evidence="2 6">Cytoplasm</location>
    </subcellularLocation>
</comment>
<dbReference type="PANTHER" id="PTHR10853:SF0">
    <property type="entry name" value="PROTEIN PELOTA HOMOLOG"/>
    <property type="match status" value="1"/>
</dbReference>
<evidence type="ECO:0000313" key="8">
    <source>
        <dbReference type="EMBL" id="KZC13304.1"/>
    </source>
</evidence>
<evidence type="ECO:0000259" key="7">
    <source>
        <dbReference type="SMART" id="SM01194"/>
    </source>
</evidence>
<dbReference type="InterPro" id="IPR004405">
    <property type="entry name" value="TF_pelota"/>
</dbReference>
<sequence length="387" mass="43316">MKLVSRIVDKDGEGSVSLVPENTEDMWHAYNLISEGDLVSCSTIRKVQTESSTGSSNNFRVRTTLTISVEGIDFDTQACVLRLKGRNVEENKYVKMGAYHTLDVEQNRKFKITKAKWDSISLERVDTACDPTQNADVAAVVMQEGIAHICLITSNMTIVRAKIDQVIPRKRKGNVSQHEKGLARFYENIMQGILRHINFDIVKCIILASPGFVKDQYMDYMLEKAIKSDNKLILENKGKFLLVHSSSGFKHSLKEVLAEPAVVSRISDTKASGEVKVLETFYTILQTDPSRAFYGKKHVTKAAEGQAVETLLISDKLFRCQDVALRKEYVELVESVRDSSGDVKIFSSLHVSGEQLELITGIAAILRFPMPELEDESDGENDSEDDE</sequence>
<comment type="cofactor">
    <cofactor evidence="1 6">
        <name>a divalent metal cation</name>
        <dbReference type="ChEBI" id="CHEBI:60240"/>
    </cofactor>
</comment>
<name>A0A154PPD7_DUFNO</name>
<dbReference type="GO" id="GO:0070481">
    <property type="term" value="P:nuclear-transcribed mRNA catabolic process, non-stop decay"/>
    <property type="evidence" value="ECO:0007669"/>
    <property type="project" value="InterPro"/>
</dbReference>
<dbReference type="InterPro" id="IPR029064">
    <property type="entry name" value="Ribosomal_eL30-like_sf"/>
</dbReference>
<evidence type="ECO:0000256" key="1">
    <source>
        <dbReference type="ARBA" id="ARBA00001968"/>
    </source>
</evidence>
<dbReference type="AlphaFoldDB" id="A0A154PPD7"/>
<dbReference type="GO" id="GO:0046872">
    <property type="term" value="F:metal ion binding"/>
    <property type="evidence" value="ECO:0007669"/>
    <property type="project" value="UniProtKB-KW"/>
</dbReference>
<dbReference type="InterPro" id="IPR038069">
    <property type="entry name" value="Pelota/DOM34_N"/>
</dbReference>
<dbReference type="SUPFAM" id="SSF55315">
    <property type="entry name" value="L30e-like"/>
    <property type="match status" value="1"/>
</dbReference>
<dbReference type="FunFam" id="2.30.30.870:FF:000001">
    <property type="entry name" value="Protein pelota homolog"/>
    <property type="match status" value="1"/>
</dbReference>
<dbReference type="Gene3D" id="3.30.1330.30">
    <property type="match status" value="1"/>
</dbReference>
<comment type="similarity">
    <text evidence="3 6">Belongs to the eukaryotic release factor 1 family. Pelota subfamily.</text>
</comment>
<dbReference type="SUPFAM" id="SSF53137">
    <property type="entry name" value="Translational machinery components"/>
    <property type="match status" value="1"/>
</dbReference>
<dbReference type="PANTHER" id="PTHR10853">
    <property type="entry name" value="PELOTA"/>
    <property type="match status" value="1"/>
</dbReference>
<dbReference type="InterPro" id="IPR005142">
    <property type="entry name" value="eRF1_3"/>
</dbReference>
<dbReference type="OrthoDB" id="10249111at2759"/>
<evidence type="ECO:0000256" key="3">
    <source>
        <dbReference type="ARBA" id="ARBA00009504"/>
    </source>
</evidence>
<dbReference type="STRING" id="178035.A0A154PPD7"/>
<dbReference type="Gene3D" id="3.30.420.60">
    <property type="entry name" value="eRF1 domain 2"/>
    <property type="match status" value="1"/>
</dbReference>
<dbReference type="Pfam" id="PF26356">
    <property type="entry name" value="Pelota_N"/>
    <property type="match status" value="1"/>
</dbReference>
<dbReference type="Proteomes" id="UP000076502">
    <property type="component" value="Unassembled WGS sequence"/>
</dbReference>
<dbReference type="Gene3D" id="2.30.30.870">
    <property type="entry name" value="Pelota, domain A"/>
    <property type="match status" value="1"/>
</dbReference>
<evidence type="ECO:0000313" key="9">
    <source>
        <dbReference type="Proteomes" id="UP000076502"/>
    </source>
</evidence>
<evidence type="ECO:0000256" key="5">
    <source>
        <dbReference type="ARBA" id="ARBA00022723"/>
    </source>
</evidence>
<reference evidence="8 9" key="1">
    <citation type="submission" date="2015-07" db="EMBL/GenBank/DDBJ databases">
        <title>The genome of Dufourea novaeangliae.</title>
        <authorList>
            <person name="Pan H."/>
            <person name="Kapheim K."/>
        </authorList>
    </citation>
    <scope>NUCLEOTIDE SEQUENCE [LARGE SCALE GENOMIC DNA]</scope>
    <source>
        <strain evidence="8">0120121106</strain>
        <tissue evidence="8">Whole body</tissue>
    </source>
</reference>
<dbReference type="InterPro" id="IPR005140">
    <property type="entry name" value="eRF1_Pelota-like_N"/>
</dbReference>
<dbReference type="InterPro" id="IPR058547">
    <property type="entry name" value="Pelota_N"/>
</dbReference>
<protein>
    <recommendedName>
        <fullName evidence="6">Protein pelota homolog</fullName>
    </recommendedName>
</protein>
<dbReference type="Pfam" id="PF03465">
    <property type="entry name" value="eRF1_3"/>
    <property type="match status" value="1"/>
</dbReference>
<keyword evidence="4 6" id="KW-0963">Cytoplasm</keyword>
<keyword evidence="5 6" id="KW-0479">Metal-binding</keyword>
<evidence type="ECO:0000256" key="6">
    <source>
        <dbReference type="RuleBase" id="RU362019"/>
    </source>
</evidence>
<organism evidence="8 9">
    <name type="scientific">Dufourea novaeangliae</name>
    <name type="common">Sweat bee</name>
    <dbReference type="NCBI Taxonomy" id="178035"/>
    <lineage>
        <taxon>Eukaryota</taxon>
        <taxon>Metazoa</taxon>
        <taxon>Ecdysozoa</taxon>
        <taxon>Arthropoda</taxon>
        <taxon>Hexapoda</taxon>
        <taxon>Insecta</taxon>
        <taxon>Pterygota</taxon>
        <taxon>Neoptera</taxon>
        <taxon>Endopterygota</taxon>
        <taxon>Hymenoptera</taxon>
        <taxon>Apocrita</taxon>
        <taxon>Aculeata</taxon>
        <taxon>Apoidea</taxon>
        <taxon>Anthophila</taxon>
        <taxon>Halictidae</taxon>
        <taxon>Rophitinae</taxon>
        <taxon>Dufourea</taxon>
    </lineage>
</organism>
<comment type="function">
    <text evidence="6">Component of the Pelota-HBS1L complex, a complex that recognizes stalled ribosomes and triggers the No-Go Decay (NGD) pathway. In the Pelota-HBS1L complex, pelo recognizes ribosomes stalled at the 3' end of an mRNA and engages stalled ribosomes by destabilizing mRNA in the mRNA channel.</text>
</comment>
<evidence type="ECO:0000256" key="2">
    <source>
        <dbReference type="ARBA" id="ARBA00004496"/>
    </source>
</evidence>
<dbReference type="GO" id="GO:0070651">
    <property type="term" value="P:nonfunctional rRNA decay"/>
    <property type="evidence" value="ECO:0007669"/>
    <property type="project" value="TreeGrafter"/>
</dbReference>
<dbReference type="GO" id="GO:0005737">
    <property type="term" value="C:cytoplasm"/>
    <property type="evidence" value="ECO:0007669"/>
    <property type="project" value="UniProtKB-SubCell"/>
</dbReference>
<dbReference type="FunFam" id="3.30.420.60:FF:000002">
    <property type="entry name" value="Protein pelota homolog"/>
    <property type="match status" value="1"/>
</dbReference>
<dbReference type="Pfam" id="PF03464">
    <property type="entry name" value="eRF1_2"/>
    <property type="match status" value="1"/>
</dbReference>
<dbReference type="SMART" id="SM01194">
    <property type="entry name" value="eRF1_1"/>
    <property type="match status" value="1"/>
</dbReference>
<dbReference type="EMBL" id="KQ434998">
    <property type="protein sequence ID" value="KZC13304.1"/>
    <property type="molecule type" value="Genomic_DNA"/>
</dbReference>
<dbReference type="InterPro" id="IPR005141">
    <property type="entry name" value="eRF1_2"/>
</dbReference>
<keyword evidence="9" id="KW-1185">Reference proteome</keyword>
<dbReference type="GO" id="GO:0070966">
    <property type="term" value="P:nuclear-transcribed mRNA catabolic process, no-go decay"/>
    <property type="evidence" value="ECO:0007669"/>
    <property type="project" value="InterPro"/>
</dbReference>
<evidence type="ECO:0000256" key="4">
    <source>
        <dbReference type="ARBA" id="ARBA00022490"/>
    </source>
</evidence>
<dbReference type="OMA" id="DDLWHLK"/>
<dbReference type="InterPro" id="IPR042226">
    <property type="entry name" value="eFR1_2_sf"/>
</dbReference>